<organism evidence="2 3">
    <name type="scientific">Apolygus lucorum</name>
    <name type="common">Small green plant bug</name>
    <name type="synonym">Lygocoris lucorum</name>
    <dbReference type="NCBI Taxonomy" id="248454"/>
    <lineage>
        <taxon>Eukaryota</taxon>
        <taxon>Metazoa</taxon>
        <taxon>Ecdysozoa</taxon>
        <taxon>Arthropoda</taxon>
        <taxon>Hexapoda</taxon>
        <taxon>Insecta</taxon>
        <taxon>Pterygota</taxon>
        <taxon>Neoptera</taxon>
        <taxon>Paraneoptera</taxon>
        <taxon>Hemiptera</taxon>
        <taxon>Heteroptera</taxon>
        <taxon>Panheteroptera</taxon>
        <taxon>Cimicomorpha</taxon>
        <taxon>Miridae</taxon>
        <taxon>Mirini</taxon>
        <taxon>Apolygus</taxon>
    </lineage>
</organism>
<proteinExistence type="predicted"/>
<feature type="region of interest" description="Disordered" evidence="1">
    <location>
        <begin position="17"/>
        <end position="78"/>
    </location>
</feature>
<gene>
    <name evidence="2" type="ORF">GE061_001998</name>
</gene>
<sequence>MERRSFKKKFMTDDDNLKALAQVEEGNDEGLSDMESSDDDDLRNGGDGNDVDPLDSIDLKDDGDHDFEPDLTSSSGSEIDVHHFDLNVEEEAIFINIRDSEVPDDQAASSSAQPRCSIDSAAVQ</sequence>
<feature type="region of interest" description="Disordered" evidence="1">
    <location>
        <begin position="99"/>
        <end position="124"/>
    </location>
</feature>
<evidence type="ECO:0000256" key="1">
    <source>
        <dbReference type="SAM" id="MobiDB-lite"/>
    </source>
</evidence>
<feature type="compositionally biased region" description="Acidic residues" evidence="1">
    <location>
        <begin position="25"/>
        <end position="41"/>
    </location>
</feature>
<accession>A0A6A4JKA7</accession>
<comment type="caution">
    <text evidence="2">The sequence shown here is derived from an EMBL/GenBank/DDBJ whole genome shotgun (WGS) entry which is preliminary data.</text>
</comment>
<evidence type="ECO:0000313" key="2">
    <source>
        <dbReference type="EMBL" id="KAF6203666.1"/>
    </source>
</evidence>
<dbReference type="AlphaFoldDB" id="A0A6A4JKA7"/>
<dbReference type="EMBL" id="WIXP02000010">
    <property type="protein sequence ID" value="KAF6203666.1"/>
    <property type="molecule type" value="Genomic_DNA"/>
</dbReference>
<dbReference type="Proteomes" id="UP000466442">
    <property type="component" value="Unassembled WGS sequence"/>
</dbReference>
<reference evidence="2" key="1">
    <citation type="journal article" date="2021" name="Mol. Ecol. Resour.">
        <title>Apolygus lucorum genome provides insights into omnivorousness and mesophyll feeding.</title>
        <authorList>
            <person name="Liu Y."/>
            <person name="Liu H."/>
            <person name="Wang H."/>
            <person name="Huang T."/>
            <person name="Liu B."/>
            <person name="Yang B."/>
            <person name="Yin L."/>
            <person name="Li B."/>
            <person name="Zhang Y."/>
            <person name="Zhang S."/>
            <person name="Jiang F."/>
            <person name="Zhang X."/>
            <person name="Ren Y."/>
            <person name="Wang B."/>
            <person name="Wang S."/>
            <person name="Lu Y."/>
            <person name="Wu K."/>
            <person name="Fan W."/>
            <person name="Wang G."/>
        </authorList>
    </citation>
    <scope>NUCLEOTIDE SEQUENCE</scope>
    <source>
        <strain evidence="2">12Hb</strain>
    </source>
</reference>
<name>A0A6A4JKA7_APOLU</name>
<keyword evidence="3" id="KW-1185">Reference proteome</keyword>
<protein>
    <submittedName>
        <fullName evidence="2">Uncharacterized protein</fullName>
    </submittedName>
</protein>
<evidence type="ECO:0000313" key="3">
    <source>
        <dbReference type="Proteomes" id="UP000466442"/>
    </source>
</evidence>
<feature type="compositionally biased region" description="Basic and acidic residues" evidence="1">
    <location>
        <begin position="57"/>
        <end position="68"/>
    </location>
</feature>